<accession>A0ABU0M0L0</accession>
<feature type="domain" description="Phosphatidic acid phosphatase type 2/haloperoxidase" evidence="2">
    <location>
        <begin position="136"/>
        <end position="246"/>
    </location>
</feature>
<evidence type="ECO:0000313" key="3">
    <source>
        <dbReference type="EMBL" id="MDQ0514486.1"/>
    </source>
</evidence>
<dbReference type="RefSeq" id="WP_266282184.1">
    <property type="nucleotide sequence ID" value="NZ_JAPKNF010000001.1"/>
</dbReference>
<keyword evidence="4" id="KW-1185">Reference proteome</keyword>
<feature type="transmembrane region" description="Helical" evidence="1">
    <location>
        <begin position="183"/>
        <end position="202"/>
    </location>
</feature>
<reference evidence="3 4" key="1">
    <citation type="submission" date="2023-07" db="EMBL/GenBank/DDBJ databases">
        <title>Genomic Encyclopedia of Type Strains, Phase IV (KMG-IV): sequencing the most valuable type-strain genomes for metagenomic binning, comparative biology and taxonomic classification.</title>
        <authorList>
            <person name="Goeker M."/>
        </authorList>
    </citation>
    <scope>NUCLEOTIDE SEQUENCE [LARGE SCALE GENOMIC DNA]</scope>
    <source>
        <strain evidence="3 4">B1-1</strain>
    </source>
</reference>
<feature type="transmembrane region" description="Helical" evidence="1">
    <location>
        <begin position="48"/>
        <end position="69"/>
    </location>
</feature>
<proteinExistence type="predicted"/>
<feature type="transmembrane region" description="Helical" evidence="1">
    <location>
        <begin position="233"/>
        <end position="254"/>
    </location>
</feature>
<comment type="caution">
    <text evidence="3">The sequence shown here is derived from an EMBL/GenBank/DDBJ whole genome shotgun (WGS) entry which is preliminary data.</text>
</comment>
<dbReference type="SUPFAM" id="SSF48317">
    <property type="entry name" value="Acid phosphatase/Vanadium-dependent haloperoxidase"/>
    <property type="match status" value="1"/>
</dbReference>
<evidence type="ECO:0000259" key="2">
    <source>
        <dbReference type="SMART" id="SM00014"/>
    </source>
</evidence>
<dbReference type="InterPro" id="IPR036938">
    <property type="entry name" value="PAP2/HPO_sf"/>
</dbReference>
<dbReference type="SMART" id="SM00014">
    <property type="entry name" value="acidPPc"/>
    <property type="match status" value="1"/>
</dbReference>
<organism evidence="3 4">
    <name type="scientific">Kaistia geumhonensis</name>
    <dbReference type="NCBI Taxonomy" id="410839"/>
    <lineage>
        <taxon>Bacteria</taxon>
        <taxon>Pseudomonadati</taxon>
        <taxon>Pseudomonadota</taxon>
        <taxon>Alphaproteobacteria</taxon>
        <taxon>Hyphomicrobiales</taxon>
        <taxon>Kaistiaceae</taxon>
        <taxon>Kaistia</taxon>
    </lineage>
</organism>
<dbReference type="EMBL" id="JAUSWJ010000001">
    <property type="protein sequence ID" value="MDQ0514486.1"/>
    <property type="molecule type" value="Genomic_DNA"/>
</dbReference>
<feature type="transmembrane region" description="Helical" evidence="1">
    <location>
        <begin position="209"/>
        <end position="227"/>
    </location>
</feature>
<evidence type="ECO:0000256" key="1">
    <source>
        <dbReference type="SAM" id="Phobius"/>
    </source>
</evidence>
<feature type="transmembrane region" description="Helical" evidence="1">
    <location>
        <begin position="126"/>
        <end position="151"/>
    </location>
</feature>
<dbReference type="Proteomes" id="UP001223743">
    <property type="component" value="Unassembled WGS sequence"/>
</dbReference>
<evidence type="ECO:0000313" key="4">
    <source>
        <dbReference type="Proteomes" id="UP001223743"/>
    </source>
</evidence>
<sequence>MTGPEPTRSREPTGARALGNRFSANVAAIRARALRVGARQRPAPRLSAAEWIAIWISCFLIVLAVGFAFDALSVARARAVPPFIHGIFEIISDAGKSQWELWPAGLFFLFLLFGNWGRVPRFVRAFWAEVGAIAAFVFASIGGVGLLVNIVKQPIGRGRPPTFDEFGALTLQPLRFDWAFQSFPSGHSVTGGALIALGLLVFTRWRIALLLFGLLIGASRVVVGAHYPSDVTAGLLLGFGFTMWLAAVFARAGWAFRRGRSGTITARLGTIRGAWRSPARTVTALAGLVDAMAGRPRYIPALASLGDGADARLTHRTEPSDGA</sequence>
<gene>
    <name evidence="3" type="ORF">QO015_000099</name>
</gene>
<dbReference type="PANTHER" id="PTHR14969">
    <property type="entry name" value="SPHINGOSINE-1-PHOSPHATE PHOSPHOHYDROLASE"/>
    <property type="match status" value="1"/>
</dbReference>
<keyword evidence="1" id="KW-0812">Transmembrane</keyword>
<dbReference type="Pfam" id="PF01569">
    <property type="entry name" value="PAP2"/>
    <property type="match status" value="1"/>
</dbReference>
<feature type="transmembrane region" description="Helical" evidence="1">
    <location>
        <begin position="101"/>
        <end position="119"/>
    </location>
</feature>
<dbReference type="Gene3D" id="1.20.144.10">
    <property type="entry name" value="Phosphatidic acid phosphatase type 2/haloperoxidase"/>
    <property type="match status" value="1"/>
</dbReference>
<dbReference type="InterPro" id="IPR000326">
    <property type="entry name" value="PAP2/HPO"/>
</dbReference>
<name>A0ABU0M0L0_9HYPH</name>
<keyword evidence="1" id="KW-1133">Transmembrane helix</keyword>
<dbReference type="PANTHER" id="PTHR14969:SF13">
    <property type="entry name" value="AT30094P"/>
    <property type="match status" value="1"/>
</dbReference>
<protein>
    <submittedName>
        <fullName evidence="3">Membrane-associated phospholipid phosphatase</fullName>
    </submittedName>
</protein>
<keyword evidence="1" id="KW-0472">Membrane</keyword>